<dbReference type="InterPro" id="IPR022002">
    <property type="entry name" value="ChsH2_Znr"/>
</dbReference>
<accession>A0ABN5G7M0</accession>
<dbReference type="EMBL" id="CP025738">
    <property type="protein sequence ID" value="AUO47319.1"/>
    <property type="molecule type" value="Genomic_DNA"/>
</dbReference>
<proteinExistence type="predicted"/>
<dbReference type="Pfam" id="PF01796">
    <property type="entry name" value="OB_ChsH2_C"/>
    <property type="match status" value="1"/>
</dbReference>
<sequence length="139" mass="15536">MSGSELPAPTPPVVPETKPFWEGTKAGRLMLPRCLRCDFVIWYPRQFCPECGHDCVEWFEASGRGSIYSFTVVRRGEGPYRDTPSYVLAFVDLPEGPRVMTNIIDCDVTQLQIGQPVSAVFCDAGDSAALLRFRPFLTE</sequence>
<dbReference type="PANTHER" id="PTHR34075:SF5">
    <property type="entry name" value="BLR3430 PROTEIN"/>
    <property type="match status" value="1"/>
</dbReference>
<feature type="domain" description="ChsH2 rubredoxin-like zinc ribbon" evidence="2">
    <location>
        <begin position="21"/>
        <end position="52"/>
    </location>
</feature>
<evidence type="ECO:0000259" key="2">
    <source>
        <dbReference type="Pfam" id="PF12172"/>
    </source>
</evidence>
<evidence type="ECO:0000313" key="3">
    <source>
        <dbReference type="EMBL" id="AUO47319.1"/>
    </source>
</evidence>
<dbReference type="SUPFAM" id="SSF50249">
    <property type="entry name" value="Nucleic acid-binding proteins"/>
    <property type="match status" value="1"/>
</dbReference>
<name>A0ABN5G7M0_PSEO1</name>
<feature type="domain" description="ChsH2 C-terminal OB-fold" evidence="1">
    <location>
        <begin position="58"/>
        <end position="121"/>
    </location>
</feature>
<dbReference type="PANTHER" id="PTHR34075">
    <property type="entry name" value="BLR3430 PROTEIN"/>
    <property type="match status" value="1"/>
</dbReference>
<dbReference type="InterPro" id="IPR052513">
    <property type="entry name" value="Thioester_dehydratase-like"/>
</dbReference>
<gene>
    <name evidence="3" type="ORF">C1C98_18650</name>
</gene>
<dbReference type="Gene3D" id="6.10.30.10">
    <property type="match status" value="1"/>
</dbReference>
<dbReference type="Proteomes" id="UP000235315">
    <property type="component" value="Chromosome"/>
</dbReference>
<protein>
    <submittedName>
        <fullName evidence="3">Nucleotide-binding protein</fullName>
    </submittedName>
</protein>
<dbReference type="RefSeq" id="WP_044059284.1">
    <property type="nucleotide sequence ID" value="NC_016830.1"/>
</dbReference>
<dbReference type="Pfam" id="PF12172">
    <property type="entry name" value="zf-ChsH2"/>
    <property type="match status" value="1"/>
</dbReference>
<evidence type="ECO:0000259" key="1">
    <source>
        <dbReference type="Pfam" id="PF01796"/>
    </source>
</evidence>
<evidence type="ECO:0000313" key="4">
    <source>
        <dbReference type="Proteomes" id="UP000235315"/>
    </source>
</evidence>
<keyword evidence="4" id="KW-1185">Reference proteome</keyword>
<organism evidence="3 4">
    <name type="scientific">Pseudomonas ogarae (strain DSM 112162 / CECT 30235 / F113)</name>
    <dbReference type="NCBI Taxonomy" id="1114970"/>
    <lineage>
        <taxon>Bacteria</taxon>
        <taxon>Pseudomonadati</taxon>
        <taxon>Pseudomonadota</taxon>
        <taxon>Gammaproteobacteria</taxon>
        <taxon>Pseudomonadales</taxon>
        <taxon>Pseudomonadaceae</taxon>
        <taxon>Pseudomonas</taxon>
    </lineage>
</organism>
<reference evidence="3 4" key="1">
    <citation type="submission" date="2018-01" db="EMBL/GenBank/DDBJ databases">
        <title>Tropical forage species Digitaria eriantha prevents oxidative stress under low temperature conditions by the incorporation of polyhydroxybutyrate-producing endophytic bacteria.</title>
        <authorList>
            <person name="Stritzler M."/>
            <person name="Ayub N."/>
        </authorList>
    </citation>
    <scope>NUCLEOTIDE SEQUENCE [LARGE SCALE GENOMIC DNA]</scope>
    <source>
        <strain evidence="3 4">FR1</strain>
    </source>
</reference>
<dbReference type="InterPro" id="IPR012340">
    <property type="entry name" value="NA-bd_OB-fold"/>
</dbReference>
<dbReference type="InterPro" id="IPR002878">
    <property type="entry name" value="ChsH2_C"/>
</dbReference>